<comment type="caution">
    <text evidence="1">The sequence shown here is derived from an EMBL/GenBank/DDBJ whole genome shotgun (WGS) entry which is preliminary data.</text>
</comment>
<gene>
    <name evidence="1" type="ORF">BV22DRAFT_1040593</name>
</gene>
<accession>A0ACB8B4Y3</accession>
<keyword evidence="2" id="KW-1185">Reference proteome</keyword>
<evidence type="ECO:0000313" key="2">
    <source>
        <dbReference type="Proteomes" id="UP000790709"/>
    </source>
</evidence>
<name>A0ACB8B4Y3_9AGAM</name>
<protein>
    <submittedName>
        <fullName evidence="1">Uncharacterized protein</fullName>
    </submittedName>
</protein>
<evidence type="ECO:0000313" key="1">
    <source>
        <dbReference type="EMBL" id="KAH7919787.1"/>
    </source>
</evidence>
<sequence>MQVLDEYLPPLYGVMAFPVLALLPPLKLTNQPPTPRSYHSSPSQNSVICRPTPPQAASPPR</sequence>
<dbReference type="EMBL" id="MU266630">
    <property type="protein sequence ID" value="KAH7919787.1"/>
    <property type="molecule type" value="Genomic_DNA"/>
</dbReference>
<dbReference type="Proteomes" id="UP000790709">
    <property type="component" value="Unassembled WGS sequence"/>
</dbReference>
<reference evidence="1" key="1">
    <citation type="journal article" date="2021" name="New Phytol.">
        <title>Evolutionary innovations through gain and loss of genes in the ectomycorrhizal Boletales.</title>
        <authorList>
            <person name="Wu G."/>
            <person name="Miyauchi S."/>
            <person name="Morin E."/>
            <person name="Kuo A."/>
            <person name="Drula E."/>
            <person name="Varga T."/>
            <person name="Kohler A."/>
            <person name="Feng B."/>
            <person name="Cao Y."/>
            <person name="Lipzen A."/>
            <person name="Daum C."/>
            <person name="Hundley H."/>
            <person name="Pangilinan J."/>
            <person name="Johnson J."/>
            <person name="Barry K."/>
            <person name="LaButti K."/>
            <person name="Ng V."/>
            <person name="Ahrendt S."/>
            <person name="Min B."/>
            <person name="Choi I.G."/>
            <person name="Park H."/>
            <person name="Plett J.M."/>
            <person name="Magnuson J."/>
            <person name="Spatafora J.W."/>
            <person name="Nagy L.G."/>
            <person name="Henrissat B."/>
            <person name="Grigoriev I.V."/>
            <person name="Yang Z.L."/>
            <person name="Xu J."/>
            <person name="Martin F.M."/>
        </authorList>
    </citation>
    <scope>NUCLEOTIDE SEQUENCE</scope>
    <source>
        <strain evidence="1">KUC20120723A-06</strain>
    </source>
</reference>
<proteinExistence type="predicted"/>
<organism evidence="1 2">
    <name type="scientific">Leucogyrophana mollusca</name>
    <dbReference type="NCBI Taxonomy" id="85980"/>
    <lineage>
        <taxon>Eukaryota</taxon>
        <taxon>Fungi</taxon>
        <taxon>Dikarya</taxon>
        <taxon>Basidiomycota</taxon>
        <taxon>Agaricomycotina</taxon>
        <taxon>Agaricomycetes</taxon>
        <taxon>Agaricomycetidae</taxon>
        <taxon>Boletales</taxon>
        <taxon>Boletales incertae sedis</taxon>
        <taxon>Leucogyrophana</taxon>
    </lineage>
</organism>